<protein>
    <recommendedName>
        <fullName evidence="2">Secretion system C-terminal sorting domain-containing protein</fullName>
    </recommendedName>
</protein>
<dbReference type="Gene3D" id="2.60.40.10">
    <property type="entry name" value="Immunoglobulins"/>
    <property type="match status" value="1"/>
</dbReference>
<organism evidence="1">
    <name type="scientific">bioreactor metagenome</name>
    <dbReference type="NCBI Taxonomy" id="1076179"/>
    <lineage>
        <taxon>unclassified sequences</taxon>
        <taxon>metagenomes</taxon>
        <taxon>ecological metagenomes</taxon>
    </lineage>
</organism>
<dbReference type="EMBL" id="VSSQ01002717">
    <property type="protein sequence ID" value="MPM17018.1"/>
    <property type="molecule type" value="Genomic_DNA"/>
</dbReference>
<comment type="caution">
    <text evidence="1">The sequence shown here is derived from an EMBL/GenBank/DDBJ whole genome shotgun (WGS) entry which is preliminary data.</text>
</comment>
<dbReference type="InterPro" id="IPR013783">
    <property type="entry name" value="Ig-like_fold"/>
</dbReference>
<name>A0A644XMM5_9ZZZZ</name>
<dbReference type="AlphaFoldDB" id="A0A644XMM5"/>
<evidence type="ECO:0008006" key="2">
    <source>
        <dbReference type="Google" id="ProtNLM"/>
    </source>
</evidence>
<dbReference type="NCBIfam" id="TIGR04183">
    <property type="entry name" value="Por_Secre_tail"/>
    <property type="match status" value="1"/>
</dbReference>
<accession>A0A644XMM5</accession>
<reference evidence="1" key="1">
    <citation type="submission" date="2019-08" db="EMBL/GenBank/DDBJ databases">
        <authorList>
            <person name="Kucharzyk K."/>
            <person name="Murdoch R.W."/>
            <person name="Higgins S."/>
            <person name="Loffler F."/>
        </authorList>
    </citation>
    <scope>NUCLEOTIDE SEQUENCE</scope>
</reference>
<gene>
    <name evidence="1" type="ORF">SDC9_63400</name>
</gene>
<evidence type="ECO:0000313" key="1">
    <source>
        <dbReference type="EMBL" id="MPM17018.1"/>
    </source>
</evidence>
<dbReference type="InterPro" id="IPR026444">
    <property type="entry name" value="Secre_tail"/>
</dbReference>
<sequence>MIEAACPNGSDPCIVSGQGTTSAVINFGSNIGENYRVMCIPFDANPGTLANPSDACYAEISLFPTTTLPIEWGYFKLTDQDGNALVQWQTLSETNNSRFDIQKSSDNELFNTVETIPGAGNSNAPIEYSWLDENVETGVTYYRIRQVDYDGKESFSKVLSIINENPSSGIVANTFFSHNIVISTELDIVYPVSAFLYDLQGRQLFSSQPFVLFGGSSISLQIPDMPDGVYFLQISGNGVDKKMRVVKSNDAE</sequence>
<proteinExistence type="predicted"/>